<protein>
    <submittedName>
        <fullName evidence="4">MFS transporter</fullName>
    </submittedName>
</protein>
<keyword evidence="2" id="KW-0732">Signal</keyword>
<gene>
    <name evidence="3" type="ORF">P245_13120</name>
    <name evidence="4" type="ORF">P608_16850</name>
</gene>
<evidence type="ECO:0000256" key="1">
    <source>
        <dbReference type="ARBA" id="ARBA00006987"/>
    </source>
</evidence>
<name>A0A096EAW7_9BURK</name>
<proteinExistence type="inferred from homology"/>
<dbReference type="AlphaFoldDB" id="A0A096EAW7"/>
<sequence length="326" mass="34320">MTMPRRHLLAAMGSALAAFAAPSAVQAATAFPSKPITLIVPNAPGGAVDLLARLLEKPLQQALGQPILVVYKPGAGTVMGTDFVAKSAPDGHTLGMVVTSHVINPGLRPQMPFDTTRDLTGVSLLATSPIAISARADLPVANLKQLIDYARQQPGKLSYASPGAGSSMHLAAELLKLTAGIDMLHTPYKGNGGAYQDVFGGRVDLIFDPLFSSLPHIRSGRMKAIAVIGPRRSPIAPDLAAANETLADFSVESLFGLVAPAATPAPVVDRISSEIARILATPEMKRRMAEAGLTPVGSTSREFNDLIRKEMLRWSQVIKQAGVKLD</sequence>
<dbReference type="Gene3D" id="3.40.190.10">
    <property type="entry name" value="Periplasmic binding protein-like II"/>
    <property type="match status" value="1"/>
</dbReference>
<evidence type="ECO:0000313" key="6">
    <source>
        <dbReference type="Proteomes" id="UP000029567"/>
    </source>
</evidence>
<dbReference type="PANTHER" id="PTHR42928">
    <property type="entry name" value="TRICARBOXYLATE-BINDING PROTEIN"/>
    <property type="match status" value="1"/>
</dbReference>
<evidence type="ECO:0000313" key="3">
    <source>
        <dbReference type="EMBL" id="KGG91912.1"/>
    </source>
</evidence>
<dbReference type="PIRSF" id="PIRSF017082">
    <property type="entry name" value="YflP"/>
    <property type="match status" value="1"/>
</dbReference>
<dbReference type="InterPro" id="IPR005064">
    <property type="entry name" value="BUG"/>
</dbReference>
<accession>A0A096EAW7</accession>
<evidence type="ECO:0000313" key="5">
    <source>
        <dbReference type="Proteomes" id="UP000029549"/>
    </source>
</evidence>
<evidence type="ECO:0000256" key="2">
    <source>
        <dbReference type="SAM" id="SignalP"/>
    </source>
</evidence>
<keyword evidence="5" id="KW-1185">Reference proteome</keyword>
<evidence type="ECO:0000313" key="4">
    <source>
        <dbReference type="EMBL" id="KGH08594.1"/>
    </source>
</evidence>
<feature type="chain" id="PRO_5007383744" evidence="2">
    <location>
        <begin position="21"/>
        <end position="326"/>
    </location>
</feature>
<dbReference type="EMBL" id="AWTN01000091">
    <property type="protein sequence ID" value="KGG91912.1"/>
    <property type="molecule type" value="Genomic_DNA"/>
</dbReference>
<dbReference type="PANTHER" id="PTHR42928:SF5">
    <property type="entry name" value="BLR1237 PROTEIN"/>
    <property type="match status" value="1"/>
</dbReference>
<dbReference type="PROSITE" id="PS51318">
    <property type="entry name" value="TAT"/>
    <property type="match status" value="1"/>
</dbReference>
<dbReference type="Proteomes" id="UP000029549">
    <property type="component" value="Unassembled WGS sequence"/>
</dbReference>
<dbReference type="InterPro" id="IPR006311">
    <property type="entry name" value="TAT_signal"/>
</dbReference>
<dbReference type="SUPFAM" id="SSF53850">
    <property type="entry name" value="Periplasmic binding protein-like II"/>
    <property type="match status" value="1"/>
</dbReference>
<dbReference type="InterPro" id="IPR042100">
    <property type="entry name" value="Bug_dom1"/>
</dbReference>
<comment type="similarity">
    <text evidence="1">Belongs to the UPF0065 (bug) family.</text>
</comment>
<dbReference type="CDD" id="cd13578">
    <property type="entry name" value="PBP2_Bug27"/>
    <property type="match status" value="1"/>
</dbReference>
<organism evidence="4 5">
    <name type="scientific">Comamonas thiooxydans</name>
    <dbReference type="NCBI Taxonomy" id="363952"/>
    <lineage>
        <taxon>Bacteria</taxon>
        <taxon>Pseudomonadati</taxon>
        <taxon>Pseudomonadota</taxon>
        <taxon>Betaproteobacteria</taxon>
        <taxon>Burkholderiales</taxon>
        <taxon>Comamonadaceae</taxon>
        <taxon>Comamonas</taxon>
    </lineage>
</organism>
<dbReference type="Pfam" id="PF03401">
    <property type="entry name" value="TctC"/>
    <property type="match status" value="1"/>
</dbReference>
<dbReference type="EMBL" id="AWTP01000122">
    <property type="protein sequence ID" value="KGH08594.1"/>
    <property type="molecule type" value="Genomic_DNA"/>
</dbReference>
<comment type="caution">
    <text evidence="4">The sequence shown here is derived from an EMBL/GenBank/DDBJ whole genome shotgun (WGS) entry which is preliminary data.</text>
</comment>
<feature type="signal peptide" evidence="2">
    <location>
        <begin position="1"/>
        <end position="20"/>
    </location>
</feature>
<dbReference type="Proteomes" id="UP000029567">
    <property type="component" value="Unassembled WGS sequence"/>
</dbReference>
<dbReference type="RefSeq" id="WP_224650860.1">
    <property type="nucleotide sequence ID" value="NZ_AWOS01000022.1"/>
</dbReference>
<dbReference type="Gene3D" id="3.40.190.150">
    <property type="entry name" value="Bordetella uptake gene, domain 1"/>
    <property type="match status" value="1"/>
</dbReference>
<reference evidence="5 6" key="1">
    <citation type="submission" date="2013-09" db="EMBL/GenBank/DDBJ databases">
        <title>High correlation between genotypes and phenotypes of environmental bacteria Comamonas testosteroni strains.</title>
        <authorList>
            <person name="Liu L."/>
            <person name="Zhu W."/>
            <person name="Xia X."/>
            <person name="Xu B."/>
            <person name="Luo M."/>
            <person name="Wang G."/>
        </authorList>
    </citation>
    <scope>NUCLEOTIDE SEQUENCE [LARGE SCALE GENOMIC DNA]</scope>
    <source>
        <strain evidence="4 5">DF2</strain>
        <strain evidence="3 6">JL14</strain>
    </source>
</reference>